<evidence type="ECO:0000313" key="2">
    <source>
        <dbReference type="WBParaSite" id="nRc.2.0.1.t01274-RA"/>
    </source>
</evidence>
<sequence>MMTIDAIFGAGGVVTWLEELEPESESGSKLGNFFQLVGGLQIIVAFAEGKKLGAMLHEGTTLPGYDKCAVRFRKLQSVPLSSVGKGKYKCAFKIQLRFSQTK</sequence>
<accession>A0A915HIL4</accession>
<dbReference type="Proteomes" id="UP000887565">
    <property type="component" value="Unplaced"/>
</dbReference>
<organism evidence="1 2">
    <name type="scientific">Romanomermis culicivorax</name>
    <name type="common">Nematode worm</name>
    <dbReference type="NCBI Taxonomy" id="13658"/>
    <lineage>
        <taxon>Eukaryota</taxon>
        <taxon>Metazoa</taxon>
        <taxon>Ecdysozoa</taxon>
        <taxon>Nematoda</taxon>
        <taxon>Enoplea</taxon>
        <taxon>Dorylaimia</taxon>
        <taxon>Mermithida</taxon>
        <taxon>Mermithoidea</taxon>
        <taxon>Mermithidae</taxon>
        <taxon>Romanomermis</taxon>
    </lineage>
</organism>
<proteinExistence type="predicted"/>
<protein>
    <submittedName>
        <fullName evidence="2">Uncharacterized protein</fullName>
    </submittedName>
</protein>
<dbReference type="AlphaFoldDB" id="A0A915HIL4"/>
<reference evidence="2" key="1">
    <citation type="submission" date="2022-11" db="UniProtKB">
        <authorList>
            <consortium name="WormBaseParasite"/>
        </authorList>
    </citation>
    <scope>IDENTIFICATION</scope>
</reference>
<name>A0A915HIL4_ROMCU</name>
<evidence type="ECO:0000313" key="1">
    <source>
        <dbReference type="Proteomes" id="UP000887565"/>
    </source>
</evidence>
<keyword evidence="1" id="KW-1185">Reference proteome</keyword>
<dbReference type="WBParaSite" id="nRc.2.0.1.t01274-RA">
    <property type="protein sequence ID" value="nRc.2.0.1.t01274-RA"/>
    <property type="gene ID" value="nRc.2.0.1.g01274"/>
</dbReference>